<dbReference type="Gene3D" id="1.25.40.10">
    <property type="entry name" value="Tetratricopeptide repeat domain"/>
    <property type="match status" value="4"/>
</dbReference>
<dbReference type="EMBL" id="UINC01041436">
    <property type="protein sequence ID" value="SVB42702.1"/>
    <property type="molecule type" value="Genomic_DNA"/>
</dbReference>
<dbReference type="AlphaFoldDB" id="A0A382DX80"/>
<dbReference type="PROSITE" id="PS50005">
    <property type="entry name" value="TPR"/>
    <property type="match status" value="2"/>
</dbReference>
<sequence length="554" mass="63834">MVRIKWITLTAKYQGTCLVDGGPIHVGEKVQWCKGIGVRHISCGKKADQVEELKEKSFEATVQGNLGTAREFAQKALDIQPNEEELFSLAQSLYDKFDFEGAIALYDKILEKNPKHIGTLMSNASALRYLGKYNEAIRIYNKIIKIQPKNIDALWCKAFMYIYEIRDNKKAIPIVKKILKISPKSVDLFAECAVKFAACGEYEPAVKLANKILDMKPDIIGIRMSKLYWLISLMQEQKTEKDALAIINKYLKNDPKFFVYLLKYRFYVRAEKDDSAVEVYLRIINEEPETDVDRVIKSNTLATMKDYEATIKFCEDNEDRDEIFTHLQITKATAYKNQGKLVKALEIFAQVQRKYDEEGSRDIYVLREISKICEKLGDEKRALIFYQRILKFDGEDKEILVKVVHLLKKSHRFDELFSYLERMHRLWPSNNNFTMEYANALMEKNEHPQALALYTQIAEQRGPGDETYDDAKIASLKMGECMLRMGDAPTAYKIFRGLVKDDSKFKEAWDGLAIAATELEKRSDAEKAIKKAANLQKYELARDTIGPERVEGMP</sequence>
<evidence type="ECO:0000256" key="1">
    <source>
        <dbReference type="ARBA" id="ARBA00022737"/>
    </source>
</evidence>
<dbReference type="InterPro" id="IPR019734">
    <property type="entry name" value="TPR_rpt"/>
</dbReference>
<dbReference type="PANTHER" id="PTHR44943:SF8">
    <property type="entry name" value="TPR REPEAT-CONTAINING PROTEIN MJ0263"/>
    <property type="match status" value="1"/>
</dbReference>
<dbReference type="Pfam" id="PF13174">
    <property type="entry name" value="TPR_6"/>
    <property type="match status" value="1"/>
</dbReference>
<dbReference type="Pfam" id="PF13429">
    <property type="entry name" value="TPR_15"/>
    <property type="match status" value="1"/>
</dbReference>
<gene>
    <name evidence="3" type="ORF">METZ01_LOCUS195556</name>
</gene>
<keyword evidence="1" id="KW-0677">Repeat</keyword>
<dbReference type="SUPFAM" id="SSF48452">
    <property type="entry name" value="TPR-like"/>
    <property type="match status" value="3"/>
</dbReference>
<dbReference type="Pfam" id="PF12895">
    <property type="entry name" value="ANAPC3"/>
    <property type="match status" value="1"/>
</dbReference>
<accession>A0A382DX80</accession>
<dbReference type="InterPro" id="IPR051685">
    <property type="entry name" value="Ycf3/AcsC/BcsC/TPR_MFPF"/>
</dbReference>
<dbReference type="SMART" id="SM00028">
    <property type="entry name" value="TPR"/>
    <property type="match status" value="6"/>
</dbReference>
<dbReference type="InterPro" id="IPR011990">
    <property type="entry name" value="TPR-like_helical_dom_sf"/>
</dbReference>
<proteinExistence type="predicted"/>
<evidence type="ECO:0000313" key="3">
    <source>
        <dbReference type="EMBL" id="SVB42702.1"/>
    </source>
</evidence>
<evidence type="ECO:0000256" key="2">
    <source>
        <dbReference type="ARBA" id="ARBA00022803"/>
    </source>
</evidence>
<protein>
    <submittedName>
        <fullName evidence="3">Uncharacterized protein</fullName>
    </submittedName>
</protein>
<name>A0A382DX80_9ZZZZ</name>
<organism evidence="3">
    <name type="scientific">marine metagenome</name>
    <dbReference type="NCBI Taxonomy" id="408172"/>
    <lineage>
        <taxon>unclassified sequences</taxon>
        <taxon>metagenomes</taxon>
        <taxon>ecological metagenomes</taxon>
    </lineage>
</organism>
<reference evidence="3" key="1">
    <citation type="submission" date="2018-05" db="EMBL/GenBank/DDBJ databases">
        <authorList>
            <person name="Lanie J.A."/>
            <person name="Ng W.-L."/>
            <person name="Kazmierczak K.M."/>
            <person name="Andrzejewski T.M."/>
            <person name="Davidsen T.M."/>
            <person name="Wayne K.J."/>
            <person name="Tettelin H."/>
            <person name="Glass J.I."/>
            <person name="Rusch D."/>
            <person name="Podicherti R."/>
            <person name="Tsui H.-C.T."/>
            <person name="Winkler M.E."/>
        </authorList>
    </citation>
    <scope>NUCLEOTIDE SEQUENCE</scope>
</reference>
<feature type="non-terminal residue" evidence="3">
    <location>
        <position position="554"/>
    </location>
</feature>
<keyword evidence="2" id="KW-0802">TPR repeat</keyword>
<dbReference type="PANTHER" id="PTHR44943">
    <property type="entry name" value="CELLULOSE SYNTHASE OPERON PROTEIN C"/>
    <property type="match status" value="1"/>
</dbReference>